<sequence>MQLPFFYEPTCNTATEYFTLSEDTSKHCIQVLRMKKNEQILLTDGMGVKIVAAINLEHKKHTEVQIISKEIIPANDKKTCIAIGILKNNARFEWFLEKATELGISEIIPLITDNTEKAHFRLDRMKNILIAAMLQSQQYYLPIMEEPQIFKKFIQIPFLGQKLIAHCENGEKDYLPAVSIRENVRLLIGPEGDFSPNEIQLAEEIGYQSVSLGENRLRTETAGIVGVTFLQLNHS</sequence>
<dbReference type="PIRSF" id="PIRSF015601">
    <property type="entry name" value="MTase_slr0722"/>
    <property type="match status" value="1"/>
</dbReference>
<dbReference type="Proteomes" id="UP000292424">
    <property type="component" value="Chromosome"/>
</dbReference>
<keyword evidence="14" id="KW-1185">Reference proteome</keyword>
<evidence type="ECO:0000256" key="2">
    <source>
        <dbReference type="ARBA" id="ARBA00005528"/>
    </source>
</evidence>
<evidence type="ECO:0000256" key="7">
    <source>
        <dbReference type="ARBA" id="ARBA00022691"/>
    </source>
</evidence>
<dbReference type="SUPFAM" id="SSF75217">
    <property type="entry name" value="alpha/beta knot"/>
    <property type="match status" value="1"/>
</dbReference>
<accession>A0A5P2G8E3</accession>
<feature type="domain" description="Ribosomal RNA small subunit methyltransferase E methyltransferase" evidence="11">
    <location>
        <begin position="77"/>
        <end position="230"/>
    </location>
</feature>
<evidence type="ECO:0000256" key="9">
    <source>
        <dbReference type="ARBA" id="ARBA00047944"/>
    </source>
</evidence>
<reference evidence="13 14" key="1">
    <citation type="submission" date="2019-09" db="EMBL/GenBank/DDBJ databases">
        <title>Complete genome sequence of Arachidicoccus sp. B3-10 isolated from apple orchard soil.</title>
        <authorList>
            <person name="Kim H.S."/>
            <person name="Han K.-I."/>
            <person name="Suh M.K."/>
            <person name="Lee K.C."/>
            <person name="Eom M.K."/>
            <person name="Kim J.-S."/>
            <person name="Kang S.W."/>
            <person name="Sin Y."/>
            <person name="Lee J.-S."/>
        </authorList>
    </citation>
    <scope>NUCLEOTIDE SEQUENCE [LARGE SCALE GENOMIC DNA]</scope>
    <source>
        <strain evidence="13 14">B3-10</strain>
    </source>
</reference>
<evidence type="ECO:0000256" key="5">
    <source>
        <dbReference type="ARBA" id="ARBA00022603"/>
    </source>
</evidence>
<dbReference type="InterPro" id="IPR015947">
    <property type="entry name" value="PUA-like_sf"/>
</dbReference>
<dbReference type="EC" id="2.1.1.193" evidence="10"/>
<dbReference type="Pfam" id="PF04452">
    <property type="entry name" value="Methyltrans_RNA"/>
    <property type="match status" value="1"/>
</dbReference>
<keyword evidence="6 10" id="KW-0808">Transferase</keyword>
<dbReference type="OrthoDB" id="9815641at2"/>
<dbReference type="SUPFAM" id="SSF88697">
    <property type="entry name" value="PUA domain-like"/>
    <property type="match status" value="1"/>
</dbReference>
<evidence type="ECO:0000256" key="1">
    <source>
        <dbReference type="ARBA" id="ARBA00004496"/>
    </source>
</evidence>
<dbReference type="InterPro" id="IPR046886">
    <property type="entry name" value="RsmE_MTase_dom"/>
</dbReference>
<gene>
    <name evidence="13" type="ORF">E0W69_010385</name>
</gene>
<dbReference type="PANTHER" id="PTHR30027:SF3">
    <property type="entry name" value="16S RRNA (URACIL(1498)-N(3))-METHYLTRANSFERASE"/>
    <property type="match status" value="1"/>
</dbReference>
<comment type="function">
    <text evidence="8 10">Specifically methylates the N3 position of the uracil ring of uridine 1498 (m3U1498) in 16S rRNA. Acts on the fully assembled 30S ribosomal subunit.</text>
</comment>
<dbReference type="EMBL" id="CP044016">
    <property type="protein sequence ID" value="QES90958.1"/>
    <property type="molecule type" value="Genomic_DNA"/>
</dbReference>
<comment type="catalytic activity">
    <reaction evidence="9 10">
        <text>uridine(1498) in 16S rRNA + S-adenosyl-L-methionine = N(3)-methyluridine(1498) in 16S rRNA + S-adenosyl-L-homocysteine + H(+)</text>
        <dbReference type="Rhea" id="RHEA:42920"/>
        <dbReference type="Rhea" id="RHEA-COMP:10283"/>
        <dbReference type="Rhea" id="RHEA-COMP:10284"/>
        <dbReference type="ChEBI" id="CHEBI:15378"/>
        <dbReference type="ChEBI" id="CHEBI:57856"/>
        <dbReference type="ChEBI" id="CHEBI:59789"/>
        <dbReference type="ChEBI" id="CHEBI:65315"/>
        <dbReference type="ChEBI" id="CHEBI:74502"/>
        <dbReference type="EC" id="2.1.1.193"/>
    </reaction>
</comment>
<dbReference type="AlphaFoldDB" id="A0A5P2G8E3"/>
<dbReference type="InterPro" id="IPR006700">
    <property type="entry name" value="RsmE"/>
</dbReference>
<organism evidence="13 14">
    <name type="scientific">Rhizosphaericola mali</name>
    <dbReference type="NCBI Taxonomy" id="2545455"/>
    <lineage>
        <taxon>Bacteria</taxon>
        <taxon>Pseudomonadati</taxon>
        <taxon>Bacteroidota</taxon>
        <taxon>Chitinophagia</taxon>
        <taxon>Chitinophagales</taxon>
        <taxon>Chitinophagaceae</taxon>
        <taxon>Rhizosphaericola</taxon>
    </lineage>
</organism>
<dbReference type="Gene3D" id="2.40.240.20">
    <property type="entry name" value="Hypothetical PUA domain-like, domain 1"/>
    <property type="match status" value="1"/>
</dbReference>
<comment type="subcellular location">
    <subcellularLocation>
        <location evidence="1 10">Cytoplasm</location>
    </subcellularLocation>
</comment>
<evidence type="ECO:0000256" key="10">
    <source>
        <dbReference type="PIRNR" id="PIRNR015601"/>
    </source>
</evidence>
<evidence type="ECO:0000256" key="8">
    <source>
        <dbReference type="ARBA" id="ARBA00025699"/>
    </source>
</evidence>
<keyword evidence="3 10" id="KW-0963">Cytoplasm</keyword>
<keyword evidence="5 10" id="KW-0489">Methyltransferase</keyword>
<dbReference type="GO" id="GO:0070475">
    <property type="term" value="P:rRNA base methylation"/>
    <property type="evidence" value="ECO:0007669"/>
    <property type="project" value="TreeGrafter"/>
</dbReference>
<dbReference type="CDD" id="cd18084">
    <property type="entry name" value="RsmE-like"/>
    <property type="match status" value="1"/>
</dbReference>
<dbReference type="InterPro" id="IPR029026">
    <property type="entry name" value="tRNA_m1G_MTases_N"/>
</dbReference>
<dbReference type="Gene3D" id="3.40.1280.10">
    <property type="match status" value="1"/>
</dbReference>
<dbReference type="Pfam" id="PF20260">
    <property type="entry name" value="PUA_4"/>
    <property type="match status" value="1"/>
</dbReference>
<dbReference type="KEGG" id="arac:E0W69_010385"/>
<keyword evidence="4 10" id="KW-0698">rRNA processing</keyword>
<name>A0A5P2G8E3_9BACT</name>
<evidence type="ECO:0000256" key="4">
    <source>
        <dbReference type="ARBA" id="ARBA00022552"/>
    </source>
</evidence>
<dbReference type="GO" id="GO:0070042">
    <property type="term" value="F:rRNA (uridine-N3-)-methyltransferase activity"/>
    <property type="evidence" value="ECO:0007669"/>
    <property type="project" value="TreeGrafter"/>
</dbReference>
<evidence type="ECO:0000256" key="6">
    <source>
        <dbReference type="ARBA" id="ARBA00022679"/>
    </source>
</evidence>
<protein>
    <recommendedName>
        <fullName evidence="10">Ribosomal RNA small subunit methyltransferase E</fullName>
        <ecNumber evidence="10">2.1.1.193</ecNumber>
    </recommendedName>
</protein>
<dbReference type="PANTHER" id="PTHR30027">
    <property type="entry name" value="RIBOSOMAL RNA SMALL SUBUNIT METHYLTRANSFERASE E"/>
    <property type="match status" value="1"/>
</dbReference>
<evidence type="ECO:0000313" key="14">
    <source>
        <dbReference type="Proteomes" id="UP000292424"/>
    </source>
</evidence>
<evidence type="ECO:0000256" key="3">
    <source>
        <dbReference type="ARBA" id="ARBA00022490"/>
    </source>
</evidence>
<feature type="domain" description="Ribosomal RNA small subunit methyltransferase E PUA-like" evidence="12">
    <location>
        <begin position="20"/>
        <end position="66"/>
    </location>
</feature>
<evidence type="ECO:0000313" key="13">
    <source>
        <dbReference type="EMBL" id="QES90958.1"/>
    </source>
</evidence>
<evidence type="ECO:0000259" key="12">
    <source>
        <dbReference type="Pfam" id="PF20260"/>
    </source>
</evidence>
<dbReference type="GO" id="GO:0005737">
    <property type="term" value="C:cytoplasm"/>
    <property type="evidence" value="ECO:0007669"/>
    <property type="project" value="UniProtKB-SubCell"/>
</dbReference>
<dbReference type="InterPro" id="IPR029028">
    <property type="entry name" value="Alpha/beta_knot_MTases"/>
</dbReference>
<dbReference type="NCBIfam" id="TIGR00046">
    <property type="entry name" value="RsmE family RNA methyltransferase"/>
    <property type="match status" value="1"/>
</dbReference>
<comment type="similarity">
    <text evidence="2 10">Belongs to the RNA methyltransferase RsmE family.</text>
</comment>
<keyword evidence="7 10" id="KW-0949">S-adenosyl-L-methionine</keyword>
<evidence type="ECO:0000259" key="11">
    <source>
        <dbReference type="Pfam" id="PF04452"/>
    </source>
</evidence>
<dbReference type="InterPro" id="IPR046887">
    <property type="entry name" value="RsmE_PUA-like"/>
</dbReference>
<proteinExistence type="inferred from homology"/>